<comment type="caution">
    <text evidence="6">The sequence shown here is derived from an EMBL/GenBank/DDBJ whole genome shotgun (WGS) entry which is preliminary data.</text>
</comment>
<evidence type="ECO:0000256" key="3">
    <source>
        <dbReference type="ARBA" id="ARBA00022989"/>
    </source>
</evidence>
<accession>A0A927FBI0</accession>
<comment type="subcellular location">
    <subcellularLocation>
        <location evidence="1">Membrane</location>
        <topology evidence="1">Multi-pass membrane protein</topology>
    </subcellularLocation>
</comment>
<keyword evidence="2 5" id="KW-0812">Transmembrane</keyword>
<proteinExistence type="predicted"/>
<sequence>MKSSLVCSWIFQVVVALVLGPAVYFKFAGAEAAIQNFTTLGMEPTGRYIVAGLELVAILLLLFPQGVAWGAILGWGLMSGALIAHATELGFSGSALSSAIMATAAWTLCGAIAYLRREKILFLNAMFGGKAHRSKRGT</sequence>
<reference evidence="6" key="1">
    <citation type="submission" date="2020-09" db="EMBL/GenBank/DDBJ databases">
        <title>Pelagicoccus enzymogenes sp. nov. with an EPS production, isolated from marine sediment.</title>
        <authorList>
            <person name="Feng X."/>
        </authorList>
    </citation>
    <scope>NUCLEOTIDE SEQUENCE</scope>
    <source>
        <strain evidence="6">NFK12</strain>
    </source>
</reference>
<feature type="transmembrane region" description="Helical" evidence="5">
    <location>
        <begin position="48"/>
        <end position="75"/>
    </location>
</feature>
<dbReference type="Pfam" id="PF13564">
    <property type="entry name" value="DoxX_2"/>
    <property type="match status" value="1"/>
</dbReference>
<dbReference type="EMBL" id="JACYFG010000040">
    <property type="protein sequence ID" value="MBD5781345.1"/>
    <property type="molecule type" value="Genomic_DNA"/>
</dbReference>
<feature type="transmembrane region" description="Helical" evidence="5">
    <location>
        <begin position="95"/>
        <end position="115"/>
    </location>
</feature>
<dbReference type="Proteomes" id="UP000622317">
    <property type="component" value="Unassembled WGS sequence"/>
</dbReference>
<name>A0A927FBI0_9BACT</name>
<evidence type="ECO:0000256" key="5">
    <source>
        <dbReference type="SAM" id="Phobius"/>
    </source>
</evidence>
<keyword evidence="4 5" id="KW-0472">Membrane</keyword>
<dbReference type="RefSeq" id="WP_191618443.1">
    <property type="nucleotide sequence ID" value="NZ_JACYFG010000040.1"/>
</dbReference>
<keyword evidence="7" id="KW-1185">Reference proteome</keyword>
<evidence type="ECO:0000256" key="1">
    <source>
        <dbReference type="ARBA" id="ARBA00004141"/>
    </source>
</evidence>
<evidence type="ECO:0000313" key="7">
    <source>
        <dbReference type="Proteomes" id="UP000622317"/>
    </source>
</evidence>
<dbReference type="InterPro" id="IPR032808">
    <property type="entry name" value="DoxX"/>
</dbReference>
<feature type="transmembrane region" description="Helical" evidence="5">
    <location>
        <begin position="6"/>
        <end position="27"/>
    </location>
</feature>
<organism evidence="6 7">
    <name type="scientific">Pelagicoccus enzymogenes</name>
    <dbReference type="NCBI Taxonomy" id="2773457"/>
    <lineage>
        <taxon>Bacteria</taxon>
        <taxon>Pseudomonadati</taxon>
        <taxon>Verrucomicrobiota</taxon>
        <taxon>Opitutia</taxon>
        <taxon>Puniceicoccales</taxon>
        <taxon>Pelagicoccaceae</taxon>
        <taxon>Pelagicoccus</taxon>
    </lineage>
</organism>
<evidence type="ECO:0000256" key="2">
    <source>
        <dbReference type="ARBA" id="ARBA00022692"/>
    </source>
</evidence>
<protein>
    <submittedName>
        <fullName evidence="6">DoxX family protein</fullName>
    </submittedName>
</protein>
<dbReference type="AlphaFoldDB" id="A0A927FBI0"/>
<gene>
    <name evidence="6" type="ORF">IEN85_17725</name>
</gene>
<dbReference type="GO" id="GO:0016020">
    <property type="term" value="C:membrane"/>
    <property type="evidence" value="ECO:0007669"/>
    <property type="project" value="UniProtKB-SubCell"/>
</dbReference>
<evidence type="ECO:0000313" key="6">
    <source>
        <dbReference type="EMBL" id="MBD5781345.1"/>
    </source>
</evidence>
<evidence type="ECO:0000256" key="4">
    <source>
        <dbReference type="ARBA" id="ARBA00023136"/>
    </source>
</evidence>
<keyword evidence="3 5" id="KW-1133">Transmembrane helix</keyword>